<proteinExistence type="predicted"/>
<keyword evidence="1 2" id="KW-0802">TPR repeat</keyword>
<gene>
    <name evidence="4" type="primary">LOC106463751</name>
</gene>
<dbReference type="PANTHER" id="PTHR12558:SF36">
    <property type="entry name" value="ANAPHASE-PROMOTING COMPLEX SUBUNIT 7"/>
    <property type="match status" value="1"/>
</dbReference>
<dbReference type="SMART" id="SM00028">
    <property type="entry name" value="TPR"/>
    <property type="match status" value="6"/>
</dbReference>
<dbReference type="SUPFAM" id="SSF48452">
    <property type="entry name" value="TPR-like"/>
    <property type="match status" value="2"/>
</dbReference>
<feature type="repeat" description="TPR" evidence="2">
    <location>
        <begin position="468"/>
        <end position="501"/>
    </location>
</feature>
<organism evidence="3 4">
    <name type="scientific">Limulus polyphemus</name>
    <name type="common">Atlantic horseshoe crab</name>
    <dbReference type="NCBI Taxonomy" id="6850"/>
    <lineage>
        <taxon>Eukaryota</taxon>
        <taxon>Metazoa</taxon>
        <taxon>Ecdysozoa</taxon>
        <taxon>Arthropoda</taxon>
        <taxon>Chelicerata</taxon>
        <taxon>Merostomata</taxon>
        <taxon>Xiphosura</taxon>
        <taxon>Limulidae</taxon>
        <taxon>Limulus</taxon>
    </lineage>
</organism>
<reference evidence="4" key="1">
    <citation type="submission" date="2025-08" db="UniProtKB">
        <authorList>
            <consortium name="RefSeq"/>
        </authorList>
    </citation>
    <scope>IDENTIFICATION</scope>
    <source>
        <tissue evidence="4">Muscle</tissue>
    </source>
</reference>
<name>A0ABM1BCJ8_LIMPO</name>
<dbReference type="RefSeq" id="XP_013779265.2">
    <property type="nucleotide sequence ID" value="XM_013923811.2"/>
</dbReference>
<dbReference type="Gene3D" id="1.25.40.10">
    <property type="entry name" value="Tetratricopeptide repeat domain"/>
    <property type="match status" value="4"/>
</dbReference>
<evidence type="ECO:0000256" key="2">
    <source>
        <dbReference type="PROSITE-ProRule" id="PRU00339"/>
    </source>
</evidence>
<sequence>MSLFEQIKLLNSQELHSNVNVLASLVLTMSDQSPEMLLPTMKYQILVYYGESLYHTKNYRKAESVLRKSLQLKKSMSKAKGKSQGLSPVEMTPEIDVKYQIYLCHFQLNQFNEAISILESIPGRQRTARINMALAKLYYQNGMERSAITSYKEVLKECPLAMQAALGLLALGVKGAEVASLMQNGTTTIPNIEWLPSWIKAFAHLHAREHQNSVATFKQLENKSLLRDCVDILVALGNAYYCSGDFTNALMALEKAHTLDPLGLRGMDLFAAVLAREKKLKELENLSSQLMSVSDVAPEPWIAMAYFCHATKKGTRGVYFAQKACLISPRNIEALLLKGFILMELKRVQDALVHFKEAYKIAPYRFEAHKGLVDGYMALGRNREAIVYASNCCKQLGQTPRALCLYASVLAKDTLSVEKAKTLLEKALKQDPIYLDAVYQIVEIYEQERQYQKGIELLKKQAELQSTCRLHQLLGDFLSKINEHEKALHHFSIALNMDPTNPRALEGAQRVEQHPESLEGSYDVEVEDIGDSETGVSPTTSQLNVSFH</sequence>
<dbReference type="Proteomes" id="UP000694941">
    <property type="component" value="Unplaced"/>
</dbReference>
<protein>
    <submittedName>
        <fullName evidence="4">Anaphase-promoting complex subunit 7-like</fullName>
    </submittedName>
</protein>
<dbReference type="PANTHER" id="PTHR12558">
    <property type="entry name" value="CELL DIVISION CYCLE 16,23,27"/>
    <property type="match status" value="1"/>
</dbReference>
<feature type="repeat" description="TPR" evidence="2">
    <location>
        <begin position="332"/>
        <end position="365"/>
    </location>
</feature>
<dbReference type="InterPro" id="IPR019734">
    <property type="entry name" value="TPR_rpt"/>
</dbReference>
<evidence type="ECO:0000313" key="4">
    <source>
        <dbReference type="RefSeq" id="XP_013779265.2"/>
    </source>
</evidence>
<evidence type="ECO:0000256" key="1">
    <source>
        <dbReference type="ARBA" id="ARBA00022803"/>
    </source>
</evidence>
<accession>A0ABM1BCJ8</accession>
<feature type="repeat" description="TPR" evidence="2">
    <location>
        <begin position="230"/>
        <end position="263"/>
    </location>
</feature>
<dbReference type="InterPro" id="IPR011990">
    <property type="entry name" value="TPR-like_helical_dom_sf"/>
</dbReference>
<evidence type="ECO:0000313" key="3">
    <source>
        <dbReference type="Proteomes" id="UP000694941"/>
    </source>
</evidence>
<dbReference type="PROSITE" id="PS50005">
    <property type="entry name" value="TPR"/>
    <property type="match status" value="3"/>
</dbReference>
<keyword evidence="3" id="KW-1185">Reference proteome</keyword>
<dbReference type="GeneID" id="106463751"/>